<dbReference type="PANTHER" id="PTHR11700">
    <property type="entry name" value="30S RIBOSOMAL PROTEIN S10 FAMILY MEMBER"/>
    <property type="match status" value="1"/>
</dbReference>
<dbReference type="NCBIfam" id="TIGR01049">
    <property type="entry name" value="rpsJ_bact"/>
    <property type="match status" value="1"/>
</dbReference>
<dbReference type="InterPro" id="IPR027486">
    <property type="entry name" value="Ribosomal_uS10_dom"/>
</dbReference>
<dbReference type="GO" id="GO:0006412">
    <property type="term" value="P:translation"/>
    <property type="evidence" value="ECO:0007669"/>
    <property type="project" value="InterPro"/>
</dbReference>
<keyword evidence="2" id="KW-0687">Ribonucleoprotein</keyword>
<reference evidence="2" key="1">
    <citation type="journal article" date="2021" name="Eur. J. Phycol.">
        <title>High-throughput sequencing of the kelp Alaria (Phaeophyceae) reveals epi-endobiotic associations, including a likely phaeophycean parasite.</title>
        <authorList>
            <person name="Bringloe T.T."/>
            <person name="Sauermann R."/>
            <person name="Krause-Jensen D."/>
            <person name="Olesen B."/>
            <person name="Klimova A."/>
            <person name="Klochkova T.A."/>
            <person name="Verbruggen H."/>
        </authorList>
    </citation>
    <scope>NUCLEOTIDE SEQUENCE</scope>
</reference>
<dbReference type="EMBL" id="MW266087">
    <property type="protein sequence ID" value="QSV12711.1"/>
    <property type="molecule type" value="Genomic_DNA"/>
</dbReference>
<keyword evidence="2" id="KW-0934">Plastid</keyword>
<protein>
    <submittedName>
        <fullName evidence="2">Ribosomal protein S10</fullName>
    </submittedName>
</protein>
<evidence type="ECO:0000313" key="2">
    <source>
        <dbReference type="EMBL" id="QSV12711.1"/>
    </source>
</evidence>
<dbReference type="SMART" id="SM01403">
    <property type="entry name" value="Ribosomal_S10"/>
    <property type="match status" value="1"/>
</dbReference>
<dbReference type="AlphaFoldDB" id="A0A8E5BHV6"/>
<geneLocation type="plastid" evidence="2"/>
<evidence type="ECO:0000259" key="1">
    <source>
        <dbReference type="SMART" id="SM01403"/>
    </source>
</evidence>
<sequence length="108" mass="12377">MVHKTIRIIIESYNHSILVISANKMKEALINNQYVLEFVGPISLPTKKKSYCVLKSPHVNKDSREQFELRKYKKVIDITTNSSEVIKTLIEVDFLPGVSTSIFSTIKH</sequence>
<keyword evidence="2" id="KW-0689">Ribosomal protein</keyword>
<dbReference type="GO" id="GO:0005840">
    <property type="term" value="C:ribosome"/>
    <property type="evidence" value="ECO:0007669"/>
    <property type="project" value="UniProtKB-KW"/>
</dbReference>
<dbReference type="HAMAP" id="MF_00508">
    <property type="entry name" value="Ribosomal_uS10"/>
    <property type="match status" value="1"/>
</dbReference>
<organism evidence="2">
    <name type="scientific">Phaeophyceae sp</name>
    <dbReference type="NCBI Taxonomy" id="2249243"/>
    <lineage>
        <taxon>Eukaryota</taxon>
        <taxon>Sar</taxon>
        <taxon>Stramenopiles</taxon>
        <taxon>Ochrophyta</taxon>
        <taxon>PX clade</taxon>
        <taxon>Phaeophyceae</taxon>
    </lineage>
</organism>
<proteinExistence type="inferred from homology"/>
<accession>A0A8E5BHV6</accession>
<name>A0A8E5BHV6_9PHAE</name>
<dbReference type="InterPro" id="IPR001848">
    <property type="entry name" value="Ribosomal_uS10"/>
</dbReference>
<dbReference type="GO" id="GO:0003735">
    <property type="term" value="F:structural constituent of ribosome"/>
    <property type="evidence" value="ECO:0007669"/>
    <property type="project" value="InterPro"/>
</dbReference>
<feature type="domain" description="Small ribosomal subunit protein uS10" evidence="1">
    <location>
        <begin position="7"/>
        <end position="103"/>
    </location>
</feature>
<dbReference type="NCBIfam" id="NF001861">
    <property type="entry name" value="PRK00596.1"/>
    <property type="match status" value="1"/>
</dbReference>
<gene>
    <name evidence="2" type="primary">rps10</name>
</gene>
<dbReference type="Pfam" id="PF00338">
    <property type="entry name" value="Ribosomal_S10"/>
    <property type="match status" value="1"/>
</dbReference>